<organism evidence="2 3">
    <name type="scientific">Kroppenstedtia pulmonis</name>
    <dbReference type="NCBI Taxonomy" id="1380685"/>
    <lineage>
        <taxon>Bacteria</taxon>
        <taxon>Bacillati</taxon>
        <taxon>Bacillota</taxon>
        <taxon>Bacilli</taxon>
        <taxon>Bacillales</taxon>
        <taxon>Thermoactinomycetaceae</taxon>
        <taxon>Kroppenstedtia</taxon>
    </lineage>
</organism>
<dbReference type="KEGG" id="kpul:GXN76_11370"/>
<dbReference type="GO" id="GO:0008233">
    <property type="term" value="F:peptidase activity"/>
    <property type="evidence" value="ECO:0007669"/>
    <property type="project" value="InterPro"/>
</dbReference>
<dbReference type="InterPro" id="IPR058193">
    <property type="entry name" value="VanY/YodJ_core_dom"/>
</dbReference>
<dbReference type="SUPFAM" id="SSF55166">
    <property type="entry name" value="Hedgehog/DD-peptidase"/>
    <property type="match status" value="1"/>
</dbReference>
<evidence type="ECO:0000313" key="2">
    <source>
        <dbReference type="EMBL" id="QKG86033.1"/>
    </source>
</evidence>
<proteinExistence type="predicted"/>
<feature type="domain" description="D-alanyl-D-alanine carboxypeptidase-like core" evidence="1">
    <location>
        <begin position="89"/>
        <end position="218"/>
    </location>
</feature>
<dbReference type="Gene3D" id="3.30.1380.10">
    <property type="match status" value="1"/>
</dbReference>
<protein>
    <submittedName>
        <fullName evidence="2">M15 family metallopeptidase</fullName>
    </submittedName>
</protein>
<gene>
    <name evidence="2" type="ORF">GXN76_11370</name>
</gene>
<dbReference type="CDD" id="cd14852">
    <property type="entry name" value="LD-carboxypeptidase"/>
    <property type="match status" value="1"/>
</dbReference>
<keyword evidence="3" id="KW-1185">Reference proteome</keyword>
<evidence type="ECO:0000313" key="3">
    <source>
        <dbReference type="Proteomes" id="UP000503088"/>
    </source>
</evidence>
<reference evidence="2 3" key="1">
    <citation type="submission" date="2020-01" db="EMBL/GenBank/DDBJ databases">
        <authorList>
            <person name="Gulvik C.A."/>
            <person name="Batra D.G."/>
        </authorList>
    </citation>
    <scope>NUCLEOTIDE SEQUENCE [LARGE SCALE GENOMIC DNA]</scope>
    <source>
        <strain evidence="2 3">W9323</strain>
    </source>
</reference>
<dbReference type="PANTHER" id="PTHR34385:SF1">
    <property type="entry name" value="PEPTIDOGLYCAN L-ALANYL-D-GLUTAMATE ENDOPEPTIDASE CWLK"/>
    <property type="match status" value="1"/>
</dbReference>
<evidence type="ECO:0000259" key="1">
    <source>
        <dbReference type="Pfam" id="PF02557"/>
    </source>
</evidence>
<dbReference type="Pfam" id="PF02557">
    <property type="entry name" value="VanY"/>
    <property type="match status" value="1"/>
</dbReference>
<dbReference type="InterPro" id="IPR052179">
    <property type="entry name" value="DD-CPase-like"/>
</dbReference>
<dbReference type="EMBL" id="CP048104">
    <property type="protein sequence ID" value="QKG86033.1"/>
    <property type="molecule type" value="Genomic_DNA"/>
</dbReference>
<name>A0A7D4BYB6_9BACL</name>
<accession>A0A7D4BYB6</accession>
<dbReference type="InterPro" id="IPR003709">
    <property type="entry name" value="VanY-like_core_dom"/>
</dbReference>
<dbReference type="GO" id="GO:0006508">
    <property type="term" value="P:proteolysis"/>
    <property type="evidence" value="ECO:0007669"/>
    <property type="project" value="InterPro"/>
</dbReference>
<dbReference type="InterPro" id="IPR009045">
    <property type="entry name" value="Zn_M74/Hedgehog-like"/>
</dbReference>
<dbReference type="AlphaFoldDB" id="A0A7D4BYB6"/>
<dbReference type="Proteomes" id="UP000503088">
    <property type="component" value="Chromosome"/>
</dbReference>
<sequence length="240" mass="27841">MEQATSHSITPEQRPKYDLQTPTQFKIQHHPYPTLAETVRQKKGKRIVTNPDSIQVVVNKDRSLPADYQPADLVIPDVPFAFSEDLPKKYLRKEAARHLEHLFKDAEKEGLNLVAQSGYRSYQRQETIFADNMIRNGKKHTNRTNAHPGQSEHQTGLAMDVTCSSINFGLLREFAHTAEGKWLKKNAYKYGFIIRYPKGKEKITGYQYEPWHLRYIGKDVAEQIHLRSLTVEEFFQESQN</sequence>
<dbReference type="PANTHER" id="PTHR34385">
    <property type="entry name" value="D-ALANYL-D-ALANINE CARBOXYPEPTIDASE"/>
    <property type="match status" value="1"/>
</dbReference>